<dbReference type="InterPro" id="IPR045584">
    <property type="entry name" value="Pilin-like"/>
</dbReference>
<keyword evidence="2" id="KW-0472">Membrane</keyword>
<dbReference type="Pfam" id="PF00114">
    <property type="entry name" value="Pilin"/>
    <property type="match status" value="1"/>
</dbReference>
<dbReference type="GO" id="GO:0009289">
    <property type="term" value="C:pilus"/>
    <property type="evidence" value="ECO:0007669"/>
    <property type="project" value="InterPro"/>
</dbReference>
<reference evidence="3 4" key="1">
    <citation type="submission" date="2018-11" db="EMBL/GenBank/DDBJ databases">
        <title>Lysobacter cryohumiis sp. nov., isolated from soil in the Tianshan Mountains, Xinjiang, China.</title>
        <authorList>
            <person name="Luo Y."/>
            <person name="Sheng H."/>
        </authorList>
    </citation>
    <scope>NUCLEOTIDE SEQUENCE [LARGE SCALE GENOMIC DNA]</scope>
    <source>
        <strain evidence="3 4">ZS60</strain>
    </source>
</reference>
<dbReference type="AlphaFoldDB" id="A0A3M8T4G9"/>
<proteinExistence type="inferred from homology"/>
<evidence type="ECO:0000313" key="3">
    <source>
        <dbReference type="EMBL" id="RNF86100.1"/>
    </source>
</evidence>
<keyword evidence="4" id="KW-1185">Reference proteome</keyword>
<evidence type="ECO:0000256" key="1">
    <source>
        <dbReference type="ARBA" id="ARBA00005233"/>
    </source>
</evidence>
<organism evidence="3 4">
    <name type="scientific">Montanilutibacter psychrotolerans</name>
    <dbReference type="NCBI Taxonomy" id="1327343"/>
    <lineage>
        <taxon>Bacteria</taxon>
        <taxon>Pseudomonadati</taxon>
        <taxon>Pseudomonadota</taxon>
        <taxon>Gammaproteobacteria</taxon>
        <taxon>Lysobacterales</taxon>
        <taxon>Lysobacteraceae</taxon>
        <taxon>Montanilutibacter</taxon>
    </lineage>
</organism>
<name>A0A3M8T4G9_9GAMM</name>
<dbReference type="GO" id="GO:0007155">
    <property type="term" value="P:cell adhesion"/>
    <property type="evidence" value="ECO:0007669"/>
    <property type="project" value="InterPro"/>
</dbReference>
<comment type="similarity">
    <text evidence="1">Belongs to the N-Me-Phe pilin family.</text>
</comment>
<dbReference type="SUPFAM" id="SSF54523">
    <property type="entry name" value="Pili subunits"/>
    <property type="match status" value="1"/>
</dbReference>
<dbReference type="EMBL" id="RIBS01000001">
    <property type="protein sequence ID" value="RNF86100.1"/>
    <property type="molecule type" value="Genomic_DNA"/>
</dbReference>
<comment type="caution">
    <text evidence="3">The sequence shown here is derived from an EMBL/GenBank/DDBJ whole genome shotgun (WGS) entry which is preliminary data.</text>
</comment>
<protein>
    <recommendedName>
        <fullName evidence="5">Fimbrial protein</fullName>
    </recommendedName>
</protein>
<keyword evidence="2" id="KW-1133">Transmembrane helix</keyword>
<evidence type="ECO:0000313" key="4">
    <source>
        <dbReference type="Proteomes" id="UP000267049"/>
    </source>
</evidence>
<dbReference type="Gene3D" id="3.30.700.10">
    <property type="entry name" value="Glycoprotein, Type 4 Pilin"/>
    <property type="match status" value="1"/>
</dbReference>
<gene>
    <name evidence="3" type="ORF">EER27_01300</name>
</gene>
<dbReference type="RefSeq" id="WP_123086220.1">
    <property type="nucleotide sequence ID" value="NZ_RIBS01000001.1"/>
</dbReference>
<evidence type="ECO:0000256" key="2">
    <source>
        <dbReference type="SAM" id="Phobius"/>
    </source>
</evidence>
<keyword evidence="2" id="KW-0812">Transmembrane</keyword>
<dbReference type="InterPro" id="IPR001082">
    <property type="entry name" value="Pilin"/>
</dbReference>
<accession>A0A3M8T4G9</accession>
<sequence length="200" mass="21250">MDRPLHLLLTFVAVLIGGFLALLGYDHWVLKPRADTQARTIADLQARPAAQPAALDLDSARSEADAIAGKLDADLKRSVAENRAAIEQTSREQQMRQLGNDALARANMPRVAITEFYMTNNQWPADASAAGLGSTADLAGGAVKAVTIGPQGTIALALREPLSSAGRIVMTPVAKANGMIEWRCATEGDDNLARYVAGCR</sequence>
<dbReference type="OrthoDB" id="6058724at2"/>
<dbReference type="Proteomes" id="UP000267049">
    <property type="component" value="Unassembled WGS sequence"/>
</dbReference>
<evidence type="ECO:0008006" key="5">
    <source>
        <dbReference type="Google" id="ProtNLM"/>
    </source>
</evidence>
<feature type="transmembrane region" description="Helical" evidence="2">
    <location>
        <begin position="6"/>
        <end position="25"/>
    </location>
</feature>